<gene>
    <name evidence="1" type="ORF">K1T71_009603</name>
</gene>
<comment type="caution">
    <text evidence="1">The sequence shown here is derived from an EMBL/GenBank/DDBJ whole genome shotgun (WGS) entry which is preliminary data.</text>
</comment>
<sequence length="652" mass="73639">MPGVPIPSTIRDYFKHLNLADENFDRPNSIDILLGVDCFDQIYLGPRYAPGPGLPCALSSVFGWVITGQYNDRSFIRAPSQSVTSLVASTCALDEIVQQFWEAEEPPKVHISVPEDDICEQIYKRYTYRKLDGRYVVPLMLKEDASLLGDSHQYALNCFLSLEKRLARDPNQKTEYVKFMHQYEELGHMQPVTASSPTDQTYLIAHHLIVRSESSTTPVRVVFNGSGPTSNGRSLNDVVHVGPKLQVNIIDLVTKFRLHKIVITADICKMYRQILIRSQDRAFQHILWRNEPSEPLQEHELKTITYGISSSPYLAIRTLRQLAEDHGATFPHAAQVLREDTFMDDITTGCSSVDEAIKLKEDLISLLKLGQFELRKWSSNTPQILTDIPAEHCQAPKIFSELNDESYLKILGIKWDPVCDRFTYSFSNKFNVEFTKRSILSIIARIFDPLGWIAPIVFSAKVLLQEIWYLGLSWDEPIPKNLAKKWHTLAANFADLQEIKLPRLILPEDPTEIHLVGFCDGSSKGYGCCVYLCVVTSESTKSSLIIGKSKVAPLKPVTVNRLELSAAVLLARVLRYIHNLLSPKIKIGSIIAFSDSSTVLSWIHTSPHLLKMYVANRFSSALSSRLLCLLSRYLTPLSPFSLFDSFVSFLAI</sequence>
<evidence type="ECO:0000313" key="1">
    <source>
        <dbReference type="EMBL" id="KAJ0174495.1"/>
    </source>
</evidence>
<organism evidence="1 2">
    <name type="scientific">Dendrolimus kikuchii</name>
    <dbReference type="NCBI Taxonomy" id="765133"/>
    <lineage>
        <taxon>Eukaryota</taxon>
        <taxon>Metazoa</taxon>
        <taxon>Ecdysozoa</taxon>
        <taxon>Arthropoda</taxon>
        <taxon>Hexapoda</taxon>
        <taxon>Insecta</taxon>
        <taxon>Pterygota</taxon>
        <taxon>Neoptera</taxon>
        <taxon>Endopterygota</taxon>
        <taxon>Lepidoptera</taxon>
        <taxon>Glossata</taxon>
        <taxon>Ditrysia</taxon>
        <taxon>Bombycoidea</taxon>
        <taxon>Lasiocampidae</taxon>
        <taxon>Dendrolimus</taxon>
    </lineage>
</organism>
<dbReference type="Proteomes" id="UP000824533">
    <property type="component" value="Linkage Group LG17"/>
</dbReference>
<reference evidence="1 2" key="1">
    <citation type="journal article" date="2021" name="Front. Genet.">
        <title>Chromosome-Level Genome Assembly Reveals Significant Gene Expansion in the Toll and IMD Signaling Pathways of Dendrolimus kikuchii.</title>
        <authorList>
            <person name="Zhou J."/>
            <person name="Wu P."/>
            <person name="Xiong Z."/>
            <person name="Liu N."/>
            <person name="Zhao N."/>
            <person name="Ji M."/>
            <person name="Qiu Y."/>
            <person name="Yang B."/>
        </authorList>
    </citation>
    <scope>NUCLEOTIDE SEQUENCE [LARGE SCALE GENOMIC DNA]</scope>
    <source>
        <strain evidence="1">Ann1</strain>
    </source>
</reference>
<name>A0ACC1CSB3_9NEOP</name>
<dbReference type="EMBL" id="CM034403">
    <property type="protein sequence ID" value="KAJ0174495.1"/>
    <property type="molecule type" value="Genomic_DNA"/>
</dbReference>
<evidence type="ECO:0000313" key="2">
    <source>
        <dbReference type="Proteomes" id="UP000824533"/>
    </source>
</evidence>
<protein>
    <submittedName>
        <fullName evidence="1">Uncharacterized protein</fullName>
    </submittedName>
</protein>
<keyword evidence="2" id="KW-1185">Reference proteome</keyword>
<accession>A0ACC1CSB3</accession>
<proteinExistence type="predicted"/>